<proteinExistence type="predicted"/>
<accession>A0A918W881</accession>
<protein>
    <submittedName>
        <fullName evidence="1">Alpha-ribazole phosphatase</fullName>
    </submittedName>
</protein>
<reference evidence="1" key="2">
    <citation type="submission" date="2020-09" db="EMBL/GenBank/DDBJ databases">
        <authorList>
            <person name="Sun Q."/>
            <person name="Kim S."/>
        </authorList>
    </citation>
    <scope>NUCLEOTIDE SEQUENCE</scope>
    <source>
        <strain evidence="1">KCTC 23077</strain>
    </source>
</reference>
<gene>
    <name evidence="1" type="primary">gpmA</name>
    <name evidence="1" type="ORF">GCM10007067_17030</name>
</gene>
<dbReference type="RefSeq" id="WP_189455391.1">
    <property type="nucleotide sequence ID" value="NZ_BMYD01000002.1"/>
</dbReference>
<name>A0A918W881_9GAMM</name>
<dbReference type="SUPFAM" id="SSF53254">
    <property type="entry name" value="Phosphoglycerate mutase-like"/>
    <property type="match status" value="1"/>
</dbReference>
<dbReference type="SMART" id="SM00855">
    <property type="entry name" value="PGAM"/>
    <property type="match status" value="1"/>
</dbReference>
<evidence type="ECO:0000313" key="1">
    <source>
        <dbReference type="EMBL" id="GHA80013.1"/>
    </source>
</evidence>
<dbReference type="InterPro" id="IPR013078">
    <property type="entry name" value="His_Pase_superF_clade-1"/>
</dbReference>
<evidence type="ECO:0000313" key="2">
    <source>
        <dbReference type="Proteomes" id="UP000646426"/>
    </source>
</evidence>
<dbReference type="Pfam" id="PF00300">
    <property type="entry name" value="His_Phos_1"/>
    <property type="match status" value="1"/>
</dbReference>
<organism evidence="1 2">
    <name type="scientific">Cognatilysobacter bugurensis</name>
    <dbReference type="NCBI Taxonomy" id="543356"/>
    <lineage>
        <taxon>Bacteria</taxon>
        <taxon>Pseudomonadati</taxon>
        <taxon>Pseudomonadota</taxon>
        <taxon>Gammaproteobacteria</taxon>
        <taxon>Lysobacterales</taxon>
        <taxon>Lysobacteraceae</taxon>
        <taxon>Cognatilysobacter</taxon>
    </lineage>
</organism>
<dbReference type="Gene3D" id="3.40.50.1240">
    <property type="entry name" value="Phosphoglycerate mutase-like"/>
    <property type="match status" value="1"/>
</dbReference>
<dbReference type="EMBL" id="BMYD01000002">
    <property type="protein sequence ID" value="GHA80013.1"/>
    <property type="molecule type" value="Genomic_DNA"/>
</dbReference>
<dbReference type="Proteomes" id="UP000646426">
    <property type="component" value="Unassembled WGS sequence"/>
</dbReference>
<dbReference type="AlphaFoldDB" id="A0A918W881"/>
<dbReference type="InterPro" id="IPR029033">
    <property type="entry name" value="His_PPase_superfam"/>
</dbReference>
<reference evidence="1" key="1">
    <citation type="journal article" date="2014" name="Int. J. Syst. Evol. Microbiol.">
        <title>Complete genome sequence of Corynebacterium casei LMG S-19264T (=DSM 44701T), isolated from a smear-ripened cheese.</title>
        <authorList>
            <consortium name="US DOE Joint Genome Institute (JGI-PGF)"/>
            <person name="Walter F."/>
            <person name="Albersmeier A."/>
            <person name="Kalinowski J."/>
            <person name="Ruckert C."/>
        </authorList>
    </citation>
    <scope>NUCLEOTIDE SEQUENCE</scope>
    <source>
        <strain evidence="1">KCTC 23077</strain>
    </source>
</reference>
<sequence length="174" mass="19245">MRHVFVRHPPMPELRGRCYGRLDAALPDVVFDRAARLVAPHLPPWPITSSPRLRCIGLANALHALQGSDDAVRVDARWQELDFGDWEGRPWSTLPRDELDAWSRDVAGYTMPGGESFLDLLARVREALATLDRPHVVVAHAGTARAALHIAGMPLDRAAAATIAHAQPVWIDFD</sequence>
<comment type="caution">
    <text evidence="1">The sequence shown here is derived from an EMBL/GenBank/DDBJ whole genome shotgun (WGS) entry which is preliminary data.</text>
</comment>
<keyword evidence="2" id="KW-1185">Reference proteome</keyword>